<evidence type="ECO:0000313" key="3">
    <source>
        <dbReference type="Proteomes" id="UP000265618"/>
    </source>
</evidence>
<dbReference type="AlphaFoldDB" id="A0A9K3D026"/>
<name>A0A9K3D026_9EUKA</name>
<sequence length="643" mass="70877">MASSEAHLQFQALPDVDRASSSSSGSETDSEASQGSFSAEVESPEPRRVTVEVRDVSISAQTEEDTDSDSGVTPLVIPLERRTIPGPNPMTARRDHGCGTDATAPATVSKPSGSVFQTEVAIPEQEGEQDRSPQPSPLKQHLPVASKGSPLSSMDTDSEGDGAASETGDFGRSADSDGDMSDVDSEPEPITAAPSFMRHSTNRIMLKQQRQQQGLPPPTRGTVETRMKLLMREAAALRHRRQTRLRAMIQLQKEEEEEQQRLKEKEAAERAERLQQERESIRRKHEESVAASRAEYEARKKQEAAWREEMKRKGTPLYKRLEQDDIVYHQRQRELLEQSIQRTEKQPTPGQQEIAQHIARIQREMRKRSQAQARSKSECTHSSASPPLYYNPTGLSTVKAEEEALDRVRHWRAFAWQRRSNAHEYARKITGHGSPVVIPSHYKSSRLSPSRLGQSPSKLSPLPKVKSASASPSTSPSHRLAPLSPSPAPSRSAGHVSQVNTSSSLSAVESPMADAYEGETYDGDQEAFVGDQFEGAAAELSDNEGTPCVDPPSPSLDSALRALGSSQAQEEAGEADEAPEAAPKPKKHRKKHRSRADRPHKPQREKSSKVKLNVDIGEEYTVERSLKRSATRDQGFGPDPTQS</sequence>
<protein>
    <submittedName>
        <fullName evidence="2">Uncharacterized protein</fullName>
    </submittedName>
</protein>
<feature type="compositionally biased region" description="Low complexity" evidence="1">
    <location>
        <begin position="19"/>
        <end position="33"/>
    </location>
</feature>
<feature type="compositionally biased region" description="Polar residues" evidence="1">
    <location>
        <begin position="445"/>
        <end position="458"/>
    </location>
</feature>
<feature type="compositionally biased region" description="Polar residues" evidence="1">
    <location>
        <begin position="495"/>
        <end position="507"/>
    </location>
</feature>
<evidence type="ECO:0000256" key="1">
    <source>
        <dbReference type="SAM" id="MobiDB-lite"/>
    </source>
</evidence>
<feature type="compositionally biased region" description="Basic and acidic residues" evidence="1">
    <location>
        <begin position="596"/>
        <end position="608"/>
    </location>
</feature>
<feature type="compositionally biased region" description="Acidic residues" evidence="1">
    <location>
        <begin position="516"/>
        <end position="525"/>
    </location>
</feature>
<feature type="compositionally biased region" description="Basic and acidic residues" evidence="1">
    <location>
        <begin position="259"/>
        <end position="312"/>
    </location>
</feature>
<keyword evidence="3" id="KW-1185">Reference proteome</keyword>
<organism evidence="2 3">
    <name type="scientific">Kipferlia bialata</name>
    <dbReference type="NCBI Taxonomy" id="797122"/>
    <lineage>
        <taxon>Eukaryota</taxon>
        <taxon>Metamonada</taxon>
        <taxon>Carpediemonas-like organisms</taxon>
        <taxon>Kipferlia</taxon>
    </lineage>
</organism>
<proteinExistence type="predicted"/>
<comment type="caution">
    <text evidence="2">The sequence shown here is derived from an EMBL/GenBank/DDBJ whole genome shotgun (WGS) entry which is preliminary data.</text>
</comment>
<feature type="compositionally biased region" description="Basic residues" evidence="1">
    <location>
        <begin position="584"/>
        <end position="595"/>
    </location>
</feature>
<dbReference type="Proteomes" id="UP000265618">
    <property type="component" value="Unassembled WGS sequence"/>
</dbReference>
<feature type="compositionally biased region" description="Polar residues" evidence="1">
    <location>
        <begin position="370"/>
        <end position="385"/>
    </location>
</feature>
<gene>
    <name evidence="2" type="ORF">KIPB_006324</name>
</gene>
<feature type="compositionally biased region" description="Low complexity" evidence="1">
    <location>
        <begin position="460"/>
        <end position="493"/>
    </location>
</feature>
<feature type="region of interest" description="Disordered" evidence="1">
    <location>
        <begin position="1"/>
        <end position="199"/>
    </location>
</feature>
<feature type="region of interest" description="Disordered" evidence="1">
    <location>
        <begin position="432"/>
        <end position="643"/>
    </location>
</feature>
<feature type="region of interest" description="Disordered" evidence="1">
    <location>
        <begin position="254"/>
        <end position="314"/>
    </location>
</feature>
<dbReference type="EMBL" id="BDIP01001614">
    <property type="protein sequence ID" value="GIQ84769.1"/>
    <property type="molecule type" value="Genomic_DNA"/>
</dbReference>
<feature type="region of interest" description="Disordered" evidence="1">
    <location>
        <begin position="362"/>
        <end position="391"/>
    </location>
</feature>
<accession>A0A9K3D026</accession>
<evidence type="ECO:0000313" key="2">
    <source>
        <dbReference type="EMBL" id="GIQ84769.1"/>
    </source>
</evidence>
<reference evidence="2 3" key="1">
    <citation type="journal article" date="2018" name="PLoS ONE">
        <title>The draft genome of Kipferlia bialata reveals reductive genome evolution in fornicate parasites.</title>
        <authorList>
            <person name="Tanifuji G."/>
            <person name="Takabayashi S."/>
            <person name="Kume K."/>
            <person name="Takagi M."/>
            <person name="Nakayama T."/>
            <person name="Kamikawa R."/>
            <person name="Inagaki Y."/>
            <person name="Hashimoto T."/>
        </authorList>
    </citation>
    <scope>NUCLEOTIDE SEQUENCE [LARGE SCALE GENOMIC DNA]</scope>
    <source>
        <strain evidence="2">NY0173</strain>
    </source>
</reference>
<feature type="compositionally biased region" description="Acidic residues" evidence="1">
    <location>
        <begin position="176"/>
        <end position="187"/>
    </location>
</feature>
<feature type="compositionally biased region" description="Basic and acidic residues" evidence="1">
    <location>
        <begin position="44"/>
        <end position="55"/>
    </location>
</feature>